<dbReference type="Proteomes" id="UP000281955">
    <property type="component" value="Unassembled WGS sequence"/>
</dbReference>
<keyword evidence="2" id="KW-1185">Reference proteome</keyword>
<evidence type="ECO:0000313" key="1">
    <source>
        <dbReference type="EMBL" id="RKS80350.1"/>
    </source>
</evidence>
<dbReference type="EMBL" id="RBWV01000009">
    <property type="protein sequence ID" value="RKS80350.1"/>
    <property type="molecule type" value="Genomic_DNA"/>
</dbReference>
<name>A0A420XUB8_9ACTN</name>
<evidence type="ECO:0000313" key="2">
    <source>
        <dbReference type="Proteomes" id="UP000281955"/>
    </source>
</evidence>
<dbReference type="InParanoid" id="A0A420XUB8"/>
<proteinExistence type="predicted"/>
<gene>
    <name evidence="1" type="ORF">CLV35_0780</name>
</gene>
<sequence length="41" mass="4336">MKALLVLTVSGAVGVLTARAVRTVQEQRAGADLWREGTDPV</sequence>
<dbReference type="RefSeq" id="WP_269203879.1">
    <property type="nucleotide sequence ID" value="NZ_RBWV01000009.1"/>
</dbReference>
<accession>A0A420XUB8</accession>
<protein>
    <submittedName>
        <fullName evidence="1">Uncharacterized protein</fullName>
    </submittedName>
</protein>
<comment type="caution">
    <text evidence="1">The sequence shown here is derived from an EMBL/GenBank/DDBJ whole genome shotgun (WGS) entry which is preliminary data.</text>
</comment>
<organism evidence="1 2">
    <name type="scientific">Motilibacter peucedani</name>
    <dbReference type="NCBI Taxonomy" id="598650"/>
    <lineage>
        <taxon>Bacteria</taxon>
        <taxon>Bacillati</taxon>
        <taxon>Actinomycetota</taxon>
        <taxon>Actinomycetes</taxon>
        <taxon>Motilibacterales</taxon>
        <taxon>Motilibacteraceae</taxon>
        <taxon>Motilibacter</taxon>
    </lineage>
</organism>
<dbReference type="AlphaFoldDB" id="A0A420XUB8"/>
<reference evidence="1 2" key="1">
    <citation type="submission" date="2018-10" db="EMBL/GenBank/DDBJ databases">
        <title>Genomic Encyclopedia of Archaeal and Bacterial Type Strains, Phase II (KMG-II): from individual species to whole genera.</title>
        <authorList>
            <person name="Goeker M."/>
        </authorList>
    </citation>
    <scope>NUCLEOTIDE SEQUENCE [LARGE SCALE GENOMIC DNA]</scope>
    <source>
        <strain evidence="1 2">RP-AC37</strain>
    </source>
</reference>